<name>A0A328NQH9_9ACTN</name>
<reference evidence="1 2" key="1">
    <citation type="submission" date="2018-03" db="EMBL/GenBank/DDBJ databases">
        <title>Defining the species Micromonospora saelicesensis and Micromonospora noduli under the framework of genomics.</title>
        <authorList>
            <person name="Riesco R."/>
            <person name="Trujillo M.E."/>
        </authorList>
    </citation>
    <scope>NUCLEOTIDE SEQUENCE [LARGE SCALE GENOMIC DNA]</scope>
    <source>
        <strain evidence="1 2">PSN13</strain>
    </source>
</reference>
<dbReference type="EMBL" id="PYAG01000009">
    <property type="protein sequence ID" value="RAO35863.1"/>
    <property type="molecule type" value="Genomic_DNA"/>
</dbReference>
<protein>
    <submittedName>
        <fullName evidence="1">Uncharacterized protein</fullName>
    </submittedName>
</protein>
<evidence type="ECO:0000313" key="2">
    <source>
        <dbReference type="Proteomes" id="UP000249419"/>
    </source>
</evidence>
<comment type="caution">
    <text evidence="1">The sequence shown here is derived from an EMBL/GenBank/DDBJ whole genome shotgun (WGS) entry which is preliminary data.</text>
</comment>
<evidence type="ECO:0000313" key="1">
    <source>
        <dbReference type="EMBL" id="RAO35863.1"/>
    </source>
</evidence>
<sequence>MVITHHGRVAGTLRGARAAEFLAEVDDDPQLVMARWTGNYRHGNERTAKQHPRNRG</sequence>
<gene>
    <name evidence="1" type="ORF">PSN13_02286</name>
</gene>
<accession>A0A328NQH9</accession>
<proteinExistence type="predicted"/>
<organism evidence="1 2">
    <name type="scientific">Micromonospora saelicesensis</name>
    <dbReference type="NCBI Taxonomy" id="285676"/>
    <lineage>
        <taxon>Bacteria</taxon>
        <taxon>Bacillati</taxon>
        <taxon>Actinomycetota</taxon>
        <taxon>Actinomycetes</taxon>
        <taxon>Micromonosporales</taxon>
        <taxon>Micromonosporaceae</taxon>
        <taxon>Micromonospora</taxon>
    </lineage>
</organism>
<dbReference type="Proteomes" id="UP000249419">
    <property type="component" value="Unassembled WGS sequence"/>
</dbReference>
<dbReference type="AlphaFoldDB" id="A0A328NQH9"/>